<evidence type="ECO:0000256" key="2">
    <source>
        <dbReference type="SAM" id="MobiDB-lite"/>
    </source>
</evidence>
<feature type="region of interest" description="Disordered" evidence="2">
    <location>
        <begin position="872"/>
        <end position="892"/>
    </location>
</feature>
<gene>
    <name evidence="3" type="ORF">FisN_10Lh028</name>
</gene>
<dbReference type="AlphaFoldDB" id="A0A1Z5JTT7"/>
<organism evidence="3 4">
    <name type="scientific">Fistulifera solaris</name>
    <name type="common">Oleaginous diatom</name>
    <dbReference type="NCBI Taxonomy" id="1519565"/>
    <lineage>
        <taxon>Eukaryota</taxon>
        <taxon>Sar</taxon>
        <taxon>Stramenopiles</taxon>
        <taxon>Ochrophyta</taxon>
        <taxon>Bacillariophyta</taxon>
        <taxon>Bacillariophyceae</taxon>
        <taxon>Bacillariophycidae</taxon>
        <taxon>Naviculales</taxon>
        <taxon>Naviculaceae</taxon>
        <taxon>Fistulifera</taxon>
    </lineage>
</organism>
<protein>
    <submittedName>
        <fullName evidence="3">Uncharacterized protein</fullName>
    </submittedName>
</protein>
<feature type="compositionally biased region" description="Basic and acidic residues" evidence="2">
    <location>
        <begin position="917"/>
        <end position="937"/>
    </location>
</feature>
<accession>A0A1Z5JTT7</accession>
<feature type="region of interest" description="Disordered" evidence="2">
    <location>
        <begin position="917"/>
        <end position="969"/>
    </location>
</feature>
<evidence type="ECO:0000313" key="3">
    <source>
        <dbReference type="EMBL" id="GAX17181.1"/>
    </source>
</evidence>
<feature type="coiled-coil region" evidence="1">
    <location>
        <begin position="726"/>
        <end position="788"/>
    </location>
</feature>
<reference evidence="3 4" key="1">
    <citation type="journal article" date="2015" name="Plant Cell">
        <title>Oil accumulation by the oleaginous diatom Fistulifera solaris as revealed by the genome and transcriptome.</title>
        <authorList>
            <person name="Tanaka T."/>
            <person name="Maeda Y."/>
            <person name="Veluchamy A."/>
            <person name="Tanaka M."/>
            <person name="Abida H."/>
            <person name="Marechal E."/>
            <person name="Bowler C."/>
            <person name="Muto M."/>
            <person name="Sunaga Y."/>
            <person name="Tanaka M."/>
            <person name="Yoshino T."/>
            <person name="Taniguchi T."/>
            <person name="Fukuda Y."/>
            <person name="Nemoto M."/>
            <person name="Matsumoto M."/>
            <person name="Wong P.S."/>
            <person name="Aburatani S."/>
            <person name="Fujibuchi W."/>
        </authorList>
    </citation>
    <scope>NUCLEOTIDE SEQUENCE [LARGE SCALE GENOMIC DNA]</scope>
    <source>
        <strain evidence="3 4">JPCC DA0580</strain>
    </source>
</reference>
<sequence length="969" mass="112093">MNSFSYTNPYTQQRRDTSLSQPDTPETLLQQLEMANAQTLEHRLPQLITTLHPSMDWKLTHIMRLVDWFFTTRARNSKNDAILALGLLLVNKCLQNCDVRLVYAAAVHSNEYSDKLLFLSLLEELTFCNTLHLRVAALSTLTTIWEALDRLQIVITCLKPNDEDTGWWIPNTNDVKWESVIKFVVESMGRNDFNGAPDFTDKTFSNLIRMDEMQSTCACFLAQLLHHQQHGWIYLYNKQFFEKFMQGLVREASRLKDANMLETNCTRLSLKCFQLCIALSEMQGTHERPEDMDQYSCIHDAVDAVVMAAFSDQFGLSISRWAQDALGTLFRSTLQPLSNKVTAHPLVRQKLQRDWSRLAEESSTYTVHVNLQTLYLMYYVMGPTTLQYLDEIIDRNDAARLLGNIARNIWNQIDSEDSIWAAGLYTRILRNGEDPLLSNSLSNAVKESIDTRCIIHWIDMAASHTSLSMSADYHTAKTICLLDMAFHATKVSQSFGEQVLGAIPEETFERLICSMKNKIHKTDIVAGDYSNQSFESEQSTPPANNLSRMDETCVLVEGDIESKGFDIFVRSATACLLASLVSASIQSHPTRRQQRIIETINDFVSGQSDALSDPFCDKVSRESVSRKLCLLLTMTHNGNENILLGSLLSLENAHHRLVTHGRRKIDEQQKELHVLLQRERVLQQTCESLERQVHQQSIVFQRQKLDSAYCMELKAKRQIAVHQGERNRAEQYVNELSLRVQEAEHQRDEYNRLLEECRESKHGMDNKLDEAMRQCAELKTQNFELTAALESNNSDLHRLSTELESLKHSNQLALSNEKVLREHVERLEQDLECSEEMNHELRDSLENIFSDMSKLARLYNEKEKEILRLKESESTKTESIERRLRSQETRNKEIQEQLRQMKYDNEVLSKKYAAAKEQMHKERKDRQKDLERAERRLKTSNISYINQLHQSSSSRSRLDKENESYRSYR</sequence>
<feature type="compositionally biased region" description="Polar residues" evidence="2">
    <location>
        <begin position="939"/>
        <end position="950"/>
    </location>
</feature>
<dbReference type="EMBL" id="BDSP01000114">
    <property type="protein sequence ID" value="GAX17181.1"/>
    <property type="molecule type" value="Genomic_DNA"/>
</dbReference>
<comment type="caution">
    <text evidence="3">The sequence shown here is derived from an EMBL/GenBank/DDBJ whole genome shotgun (WGS) entry which is preliminary data.</text>
</comment>
<keyword evidence="1" id="KW-0175">Coiled coil</keyword>
<feature type="region of interest" description="Disordered" evidence="2">
    <location>
        <begin position="1"/>
        <end position="23"/>
    </location>
</feature>
<evidence type="ECO:0000256" key="1">
    <source>
        <dbReference type="SAM" id="Coils"/>
    </source>
</evidence>
<dbReference type="Proteomes" id="UP000198406">
    <property type="component" value="Unassembled WGS sequence"/>
</dbReference>
<feature type="compositionally biased region" description="Basic and acidic residues" evidence="2">
    <location>
        <begin position="956"/>
        <end position="969"/>
    </location>
</feature>
<dbReference type="InParanoid" id="A0A1Z5JTT7"/>
<evidence type="ECO:0000313" key="4">
    <source>
        <dbReference type="Proteomes" id="UP000198406"/>
    </source>
</evidence>
<name>A0A1Z5JTT7_FISSO</name>
<dbReference type="OrthoDB" id="45752at2759"/>
<proteinExistence type="predicted"/>
<keyword evidence="4" id="KW-1185">Reference proteome</keyword>